<feature type="domain" description="PH" evidence="3">
    <location>
        <begin position="1513"/>
        <end position="1626"/>
    </location>
</feature>
<dbReference type="GO" id="GO:0005938">
    <property type="term" value="C:cell cortex"/>
    <property type="evidence" value="ECO:0007669"/>
    <property type="project" value="InterPro"/>
</dbReference>
<evidence type="ECO:0000313" key="5">
    <source>
        <dbReference type="Proteomes" id="UP000078561"/>
    </source>
</evidence>
<feature type="compositionally biased region" description="Low complexity" evidence="2">
    <location>
        <begin position="139"/>
        <end position="160"/>
    </location>
</feature>
<dbReference type="Proteomes" id="UP000078561">
    <property type="component" value="Unassembled WGS sequence"/>
</dbReference>
<dbReference type="GO" id="GO:0015631">
    <property type="term" value="F:tubulin binding"/>
    <property type="evidence" value="ECO:0007669"/>
    <property type="project" value="TreeGrafter"/>
</dbReference>
<dbReference type="SMART" id="SM00233">
    <property type="entry name" value="PH"/>
    <property type="match status" value="1"/>
</dbReference>
<gene>
    <name evidence="4" type="primary">ABSGL_04267.1 scaffold 5264</name>
</gene>
<feature type="compositionally biased region" description="Acidic residues" evidence="2">
    <location>
        <begin position="563"/>
        <end position="572"/>
    </location>
</feature>
<dbReference type="InterPro" id="IPR024774">
    <property type="entry name" value="PH_dom-Mcp5-type"/>
</dbReference>
<feature type="region of interest" description="Disordered" evidence="2">
    <location>
        <begin position="1454"/>
        <end position="1486"/>
    </location>
</feature>
<dbReference type="GO" id="GO:0000226">
    <property type="term" value="P:microtubule cytoskeleton organization"/>
    <property type="evidence" value="ECO:0007669"/>
    <property type="project" value="TreeGrafter"/>
</dbReference>
<keyword evidence="1" id="KW-0175">Coiled coil</keyword>
<feature type="compositionally biased region" description="Polar residues" evidence="2">
    <location>
        <begin position="1383"/>
        <end position="1393"/>
    </location>
</feature>
<dbReference type="InParanoid" id="A0A168MKK4"/>
<dbReference type="EMBL" id="LT552303">
    <property type="protein sequence ID" value="SAL98711.1"/>
    <property type="molecule type" value="Genomic_DNA"/>
</dbReference>
<dbReference type="STRING" id="4829.A0A168MKK4"/>
<dbReference type="Pfam" id="PF12814">
    <property type="entry name" value="Mcp5_PH"/>
    <property type="match status" value="1"/>
</dbReference>
<dbReference type="SUPFAM" id="SSF50729">
    <property type="entry name" value="PH domain-like"/>
    <property type="match status" value="1"/>
</dbReference>
<feature type="compositionally biased region" description="Basic and acidic residues" evidence="2">
    <location>
        <begin position="120"/>
        <end position="131"/>
    </location>
</feature>
<evidence type="ECO:0000313" key="4">
    <source>
        <dbReference type="EMBL" id="SAL98711.1"/>
    </source>
</evidence>
<organism evidence="4">
    <name type="scientific">Absidia glauca</name>
    <name type="common">Pin mould</name>
    <dbReference type="NCBI Taxonomy" id="4829"/>
    <lineage>
        <taxon>Eukaryota</taxon>
        <taxon>Fungi</taxon>
        <taxon>Fungi incertae sedis</taxon>
        <taxon>Mucoromycota</taxon>
        <taxon>Mucoromycotina</taxon>
        <taxon>Mucoromycetes</taxon>
        <taxon>Mucorales</taxon>
        <taxon>Cunninghamellaceae</taxon>
        <taxon>Absidia</taxon>
    </lineage>
</organism>
<feature type="region of interest" description="Disordered" evidence="2">
    <location>
        <begin position="120"/>
        <end position="188"/>
    </location>
</feature>
<feature type="region of interest" description="Disordered" evidence="2">
    <location>
        <begin position="1709"/>
        <end position="1738"/>
    </location>
</feature>
<feature type="compositionally biased region" description="Polar residues" evidence="2">
    <location>
        <begin position="1320"/>
        <end position="1332"/>
    </location>
</feature>
<dbReference type="InterPro" id="IPR001849">
    <property type="entry name" value="PH_domain"/>
</dbReference>
<feature type="region of interest" description="Disordered" evidence="2">
    <location>
        <begin position="1380"/>
        <end position="1417"/>
    </location>
</feature>
<proteinExistence type="predicted"/>
<dbReference type="GO" id="GO:0005739">
    <property type="term" value="C:mitochondrion"/>
    <property type="evidence" value="ECO:0007669"/>
    <property type="project" value="TreeGrafter"/>
</dbReference>
<dbReference type="OMA" id="EANSAVM"/>
<accession>A0A168MKK4</accession>
<keyword evidence="5" id="KW-1185">Reference proteome</keyword>
<feature type="compositionally biased region" description="Acidic residues" evidence="2">
    <location>
        <begin position="579"/>
        <end position="590"/>
    </location>
</feature>
<feature type="compositionally biased region" description="Polar residues" evidence="2">
    <location>
        <begin position="1454"/>
        <end position="1465"/>
    </location>
</feature>
<feature type="compositionally biased region" description="Gly residues" evidence="2">
    <location>
        <begin position="522"/>
        <end position="540"/>
    </location>
</feature>
<feature type="region of interest" description="Disordered" evidence="2">
    <location>
        <begin position="485"/>
        <end position="593"/>
    </location>
</feature>
<feature type="compositionally biased region" description="Low complexity" evidence="2">
    <location>
        <begin position="541"/>
        <end position="550"/>
    </location>
</feature>
<sequence>MMNSQQQQTPQPTRSSPLHPSRPSKTPMLPTPSSSRSATLTLEQLLQARSDLEQQLADKEQQCQECGNGIQKNVVTRQISQLRDKLMGLDQQIQQVQQHSDDLPPATVDKIRHLERDLASYRGQQRKDKPFPQRGLDILPSPSTSTLLPPNATGPASSLLPLPPPPSGSTPTKRRSKVPNNDRRNTDIEFATEIGQGLLIEVRKMQAILQEKEEQLRALEIQKADLERSAEAMAKQLRQREENEEKLKEETWNLELTKQELTLSVTELQQHLHKATSEQTKLAKQTNELRSDIEQLRDREEKLTALLETSKQRHEQDMTSLRRHCAGLQREAQQHAKHIDTLTSELAIAKAQSRLGKHQSATASGTINNSNSGSNNGANGGQLSSDDSDPSSSHDLHYRSGSSSSLPPSSPKQTPVGGSGSGRTAQAMEVETLKTSLAHAHRMVSNLRSHLHKEKTEKFEFKKLLAESQETIEQLQNDPQLWVDASVSGQGQGGASANGSLEDQKKRKVKQHRRATRKLHRGGLGGNNGGGGGGFGGGSGTPPLSSSRSISSKHRGVGGGGDDSNDEDDDDAYSYSSVSEDDDNLNDANDDAPAGFTSLSLELSQSTAKLNNTAVEMGVMTDDIVIVHDRNHYEQQLQKLHQLEQWQQASLEKSARLSVQSQPCIDQAPLTSCEITTQTNPGPTMVNVALQTALPISVHQDSQCDLIQPRDEEAEALALAAAKSAAALEAAEKATQEAEAKSAAAIALAVAAATKKANDDAAATLSDAVESATIKTQNEAAVALAAAVESATIKAHDESAVSLAAAVESAVTQANQEAALTLSAAQQAALDLSEAVESAVKKATLEAEAKSAAAIAAAVALATAAARKEAIDETQARATTEAQANTAKAMTEAEANTQAALAAAVADATAKANEAAAKAALEAEAKSAVALSNAVDSATTKANEEAAVALATAVDSAIAKANEEAALALDSAITKANEEAAVALAAAVDSAITKANEEAAVALATAVDSAITKANEEAAVALANAVDSAIAKANEEAALVLDSAVTKANEEAAVTLAAAVDSAKHQATTEAEARSVLAISAAVDSAIAKANAESALTLSEAVDSAIKKATLEAETTLAAAMAEATTKANEAKAKALEESEANSAVMLAMAVAEATTKAKEEAALERSSIPTMDQGTQYSVKGVDMAAQVDRILALDASVQHEYASVDQHSQYDYVPLTISSATQYENTIISKDVSTQCEEIEATRMIPSTAVVPSDIETASADPMINETGDDAGAELSGGRRHGGVIATSTSPSVSQAQPGSKSIDMATATPLVSSRNIAPASTSMDSNNDWLGSLNDDGPLDRSMKPPAPLPKTDSITRDHKLYSQEEMDSTVAKAVEEATARNNEQQQRSIPDSFESMAPARPTQPPPSSLIDKATRNSSNIASATSAATDFSDDAGTISGLNRQASLSSSYMTDNNATSRPSNALHYGASSSSAAGIAPPSITSSIHDEHSVMVRPLPTTADPSISSITQTMIGEWLTKYTRKPMGGQGFSERRHERYFWIHPYTRTLYWCTRAPGAEGGELKAKSAFVENVTVGKATDDDYSSDGNGVPCLMIQTSTRQIKIRAPTKERHDLWLESLMYLLTRAGNASTLEPTPSLLPQRSVSASILRKPSIQRINDIFHRTVSPSPYSQESHHHHLHQLDPDNDDDDDALENVRLCCDGKHDVGRLEKNHNHRPAYHQRKQHQSSTLDHSHHA</sequence>
<feature type="region of interest" description="Disordered" evidence="2">
    <location>
        <begin position="1320"/>
        <end position="1360"/>
    </location>
</feature>
<dbReference type="PANTHER" id="PTHR28190:SF1">
    <property type="entry name" value="NUCLEAR MIGRATION PROTEIN NUM1"/>
    <property type="match status" value="1"/>
</dbReference>
<dbReference type="GO" id="GO:0032065">
    <property type="term" value="P:maintenance of protein location in cell cortex"/>
    <property type="evidence" value="ECO:0007669"/>
    <property type="project" value="InterPro"/>
</dbReference>
<evidence type="ECO:0000259" key="3">
    <source>
        <dbReference type="PROSITE" id="PS50003"/>
    </source>
</evidence>
<feature type="compositionally biased region" description="Low complexity" evidence="2">
    <location>
        <begin position="1"/>
        <end position="13"/>
    </location>
</feature>
<feature type="region of interest" description="Disordered" evidence="2">
    <location>
        <begin position="1"/>
        <end position="41"/>
    </location>
</feature>
<feature type="coiled-coil region" evidence="1">
    <location>
        <begin position="202"/>
        <end position="331"/>
    </location>
</feature>
<feature type="region of interest" description="Disordered" evidence="2">
    <location>
        <begin position="353"/>
        <end position="425"/>
    </location>
</feature>
<name>A0A168MKK4_ABSGL</name>
<feature type="compositionally biased region" description="Basic residues" evidence="2">
    <location>
        <begin position="506"/>
        <end position="521"/>
    </location>
</feature>
<feature type="compositionally biased region" description="Polar residues" evidence="2">
    <location>
        <begin position="31"/>
        <end position="41"/>
    </location>
</feature>
<reference evidence="4" key="1">
    <citation type="submission" date="2016-04" db="EMBL/GenBank/DDBJ databases">
        <authorList>
            <person name="Evans L.H."/>
            <person name="Alamgir A."/>
            <person name="Owens N."/>
            <person name="Weber N.D."/>
            <person name="Virtaneva K."/>
            <person name="Barbian K."/>
            <person name="Babar A."/>
            <person name="Rosenke K."/>
        </authorList>
    </citation>
    <scope>NUCLEOTIDE SEQUENCE [LARGE SCALE GENOMIC DNA]</scope>
    <source>
        <strain evidence="4">CBS 101.48</strain>
    </source>
</reference>
<feature type="compositionally biased region" description="Basic residues" evidence="2">
    <location>
        <begin position="1715"/>
        <end position="1727"/>
    </location>
</feature>
<dbReference type="PROSITE" id="PS50003">
    <property type="entry name" value="PH_DOMAIN"/>
    <property type="match status" value="1"/>
</dbReference>
<evidence type="ECO:0000256" key="1">
    <source>
        <dbReference type="SAM" id="Coils"/>
    </source>
</evidence>
<dbReference type="PANTHER" id="PTHR28190">
    <property type="entry name" value="NUCLEAR MIGRATION PROTEIN NUM1"/>
    <property type="match status" value="1"/>
</dbReference>
<dbReference type="GO" id="GO:0005543">
    <property type="term" value="F:phospholipid binding"/>
    <property type="evidence" value="ECO:0007669"/>
    <property type="project" value="InterPro"/>
</dbReference>
<feature type="compositionally biased region" description="Low complexity" evidence="2">
    <location>
        <begin position="360"/>
        <end position="377"/>
    </location>
</feature>
<feature type="compositionally biased region" description="Low complexity" evidence="2">
    <location>
        <begin position="1471"/>
        <end position="1486"/>
    </location>
</feature>
<dbReference type="InterPro" id="IPR053005">
    <property type="entry name" value="Nuclear_Pos-Cytoskel_Interact"/>
</dbReference>
<dbReference type="OrthoDB" id="2149224at2759"/>
<feature type="region of interest" description="Disordered" evidence="2">
    <location>
        <begin position="1667"/>
        <end position="1692"/>
    </location>
</feature>
<protein>
    <recommendedName>
        <fullName evidence="3">PH domain-containing protein</fullName>
    </recommendedName>
</protein>
<evidence type="ECO:0000256" key="2">
    <source>
        <dbReference type="SAM" id="MobiDB-lite"/>
    </source>
</evidence>